<feature type="compositionally biased region" description="Low complexity" evidence="3">
    <location>
        <begin position="250"/>
        <end position="260"/>
    </location>
</feature>
<reference evidence="5 6" key="1">
    <citation type="submission" date="2016-06" db="EMBL/GenBank/DDBJ databases">
        <authorList>
            <person name="Kjaerup R.B."/>
            <person name="Dalgaard T.S."/>
            <person name="Juul-Madsen H.R."/>
        </authorList>
    </citation>
    <scope>NUCLEOTIDE SEQUENCE [LARGE SCALE GENOMIC DNA]</scope>
    <source>
        <strain evidence="5 6">CECT 8886</strain>
    </source>
</reference>
<keyword evidence="2 4" id="KW-0732">Signal</keyword>
<evidence type="ECO:0000256" key="3">
    <source>
        <dbReference type="SAM" id="MobiDB-lite"/>
    </source>
</evidence>
<dbReference type="RefSeq" id="WP_067017367.1">
    <property type="nucleotide sequence ID" value="NZ_FLOB01000006.1"/>
</dbReference>
<keyword evidence="5" id="KW-0449">Lipoprotein</keyword>
<evidence type="ECO:0000313" key="6">
    <source>
        <dbReference type="Proteomes" id="UP000092544"/>
    </source>
</evidence>
<evidence type="ECO:0000313" key="5">
    <source>
        <dbReference type="EMBL" id="SBS33490.1"/>
    </source>
</evidence>
<evidence type="ECO:0000256" key="2">
    <source>
        <dbReference type="ARBA" id="ARBA00022729"/>
    </source>
</evidence>
<dbReference type="OrthoDB" id="9785326at2"/>
<evidence type="ECO:0000256" key="4">
    <source>
        <dbReference type="SAM" id="SignalP"/>
    </source>
</evidence>
<dbReference type="GO" id="GO:0016020">
    <property type="term" value="C:membrane"/>
    <property type="evidence" value="ECO:0007669"/>
    <property type="project" value="InterPro"/>
</dbReference>
<dbReference type="GO" id="GO:0120010">
    <property type="term" value="P:intermembrane phospholipid transfer"/>
    <property type="evidence" value="ECO:0007669"/>
    <property type="project" value="TreeGrafter"/>
</dbReference>
<gene>
    <name evidence="5" type="primary">mlaA</name>
    <name evidence="5" type="ORF">MSP8886_02769</name>
</gene>
<dbReference type="EMBL" id="FLOB01000006">
    <property type="protein sequence ID" value="SBS33490.1"/>
    <property type="molecule type" value="Genomic_DNA"/>
</dbReference>
<protein>
    <submittedName>
        <fullName evidence="5">Putative phospholipid-binding lipoprotein MlaA</fullName>
    </submittedName>
</protein>
<dbReference type="Pfam" id="PF04333">
    <property type="entry name" value="MlaA"/>
    <property type="match status" value="1"/>
</dbReference>
<feature type="signal peptide" evidence="4">
    <location>
        <begin position="1"/>
        <end position="26"/>
    </location>
</feature>
<dbReference type="PANTHER" id="PTHR30035">
    <property type="entry name" value="LIPOPROTEIN VACJ-RELATED"/>
    <property type="match status" value="1"/>
</dbReference>
<dbReference type="AlphaFoldDB" id="A0A1A8TIH7"/>
<accession>A0A1A8TIH7</accession>
<feature type="region of interest" description="Disordered" evidence="3">
    <location>
        <begin position="225"/>
        <end position="349"/>
    </location>
</feature>
<keyword evidence="6" id="KW-1185">Reference proteome</keyword>
<name>A0A1A8TIH7_9GAMM</name>
<feature type="compositionally biased region" description="Polar residues" evidence="3">
    <location>
        <begin position="323"/>
        <end position="349"/>
    </location>
</feature>
<organism evidence="5 6">
    <name type="scientific">Marinomonas spartinae</name>
    <dbReference type="NCBI Taxonomy" id="1792290"/>
    <lineage>
        <taxon>Bacteria</taxon>
        <taxon>Pseudomonadati</taxon>
        <taxon>Pseudomonadota</taxon>
        <taxon>Gammaproteobacteria</taxon>
        <taxon>Oceanospirillales</taxon>
        <taxon>Oceanospirillaceae</taxon>
        <taxon>Marinomonas</taxon>
    </lineage>
</organism>
<comment type="similarity">
    <text evidence="1">Belongs to the MlaA family.</text>
</comment>
<dbReference type="InterPro" id="IPR007428">
    <property type="entry name" value="MlaA"/>
</dbReference>
<evidence type="ECO:0000256" key="1">
    <source>
        <dbReference type="ARBA" id="ARBA00010634"/>
    </source>
</evidence>
<dbReference type="PANTHER" id="PTHR30035:SF3">
    <property type="entry name" value="INTERMEMBRANE PHOSPHOLIPID TRANSPORT SYSTEM LIPOPROTEIN MLAA"/>
    <property type="match status" value="1"/>
</dbReference>
<dbReference type="STRING" id="1792290.MSP8886_02769"/>
<dbReference type="PRINTS" id="PR01805">
    <property type="entry name" value="VACJLIPOPROT"/>
</dbReference>
<feature type="chain" id="PRO_5008379067" evidence="4">
    <location>
        <begin position="27"/>
        <end position="349"/>
    </location>
</feature>
<dbReference type="Proteomes" id="UP000092544">
    <property type="component" value="Unassembled WGS sequence"/>
</dbReference>
<sequence length="349" mass="38170">MTNSLLQRVGGVLLACLLVFSQAAFAAATDESKQDPWESWNRKVFNFNTTLDTHFFKPVARGYVDYTPVVVQRGVSNFFSNLGEVSNITNNALQGKKNGFVASTWRFVINSTIGIFGLFDVASALGLRQYDEDFGQTLGYWGVPSGPYLVLPFFGPSTVRDASGMVVDYSDYRPQDEVGLNRDQRWGLLGLQAINKRASLLGAENLIVGDPYTFVRDVYFQSRDHQVYDGNPPKNSKPQATDSWGEDSSTDSWGDSSSSEPQATDSWGDPIPAKPQATDSWGDPVPAKPQATDSWGDPVPAKSAAAETTSNQPVEPKVKVDKQSTSPTKTDSTQKTIPQNTDSSKNTQK</sequence>
<proteinExistence type="inferred from homology"/>